<feature type="region of interest" description="Disordered" evidence="18">
    <location>
        <begin position="1528"/>
        <end position="1551"/>
    </location>
</feature>
<feature type="compositionally biased region" description="Low complexity" evidence="18">
    <location>
        <begin position="2395"/>
        <end position="2413"/>
    </location>
</feature>
<feature type="compositionally biased region" description="Low complexity" evidence="18">
    <location>
        <begin position="2347"/>
        <end position="2356"/>
    </location>
</feature>
<dbReference type="CDD" id="cd05235">
    <property type="entry name" value="SDR_e1"/>
    <property type="match status" value="1"/>
</dbReference>
<keyword evidence="8" id="KW-0597">Phosphoprotein</keyword>
<dbReference type="Pfam" id="PF07993">
    <property type="entry name" value="NAD_binding_4"/>
    <property type="match status" value="2"/>
</dbReference>
<evidence type="ECO:0000256" key="8">
    <source>
        <dbReference type="ARBA" id="ARBA00022553"/>
    </source>
</evidence>
<evidence type="ECO:0000256" key="5">
    <source>
        <dbReference type="ARBA" id="ARBA00012913"/>
    </source>
</evidence>
<feature type="region of interest" description="Disordered" evidence="18">
    <location>
        <begin position="2660"/>
        <end position="2729"/>
    </location>
</feature>
<dbReference type="GO" id="GO:0009085">
    <property type="term" value="P:lysine biosynthetic process"/>
    <property type="evidence" value="ECO:0007669"/>
    <property type="project" value="UniProtKB-KW"/>
</dbReference>
<feature type="compositionally biased region" description="Basic and acidic residues" evidence="18">
    <location>
        <begin position="2709"/>
        <end position="2725"/>
    </location>
</feature>
<comment type="cofactor">
    <cofactor evidence="1">
        <name>pantetheine 4'-phosphate</name>
        <dbReference type="ChEBI" id="CHEBI:47942"/>
    </cofactor>
</comment>
<dbReference type="InterPro" id="IPR010080">
    <property type="entry name" value="Thioester_reductase-like_dom"/>
</dbReference>
<gene>
    <name evidence="20" type="primary">LYS2</name>
    <name evidence="20" type="ORF">C6P46_002834</name>
</gene>
<evidence type="ECO:0000256" key="3">
    <source>
        <dbReference type="ARBA" id="ARBA00004827"/>
    </source>
</evidence>
<comment type="function">
    <text evidence="2">Catalyzes the activation of alpha-aminoadipate by ATP-dependent adenylation and the reduction of activated alpha-aminoadipate by NADPH. The activated alpha-aminoadipate is bound to the phosphopantheinyl group of the enzyme itself before it is reduced to (S)-2-amino-6-oxohexanoate.</text>
</comment>
<dbReference type="NCBIfam" id="TIGR03443">
    <property type="entry name" value="alpha_am_amid"/>
    <property type="match status" value="1"/>
</dbReference>
<proteinExistence type="inferred from homology"/>
<keyword evidence="21" id="KW-1185">Reference proteome</keyword>
<evidence type="ECO:0000256" key="2">
    <source>
        <dbReference type="ARBA" id="ARBA00003499"/>
    </source>
</evidence>
<dbReference type="InterPro" id="IPR036291">
    <property type="entry name" value="NAD(P)-bd_dom_sf"/>
</dbReference>
<dbReference type="PANTHER" id="PTHR44845">
    <property type="entry name" value="CARRIER DOMAIN-CONTAINING PROTEIN"/>
    <property type="match status" value="1"/>
</dbReference>
<feature type="compositionally biased region" description="Polar residues" evidence="18">
    <location>
        <begin position="2747"/>
        <end position="2757"/>
    </location>
</feature>
<feature type="region of interest" description="Disordered" evidence="18">
    <location>
        <begin position="2454"/>
        <end position="2633"/>
    </location>
</feature>
<dbReference type="EC" id="1.2.1.31" evidence="6"/>
<evidence type="ECO:0000313" key="21">
    <source>
        <dbReference type="Proteomes" id="UP000777482"/>
    </source>
</evidence>
<feature type="compositionally biased region" description="Low complexity" evidence="18">
    <location>
        <begin position="2874"/>
        <end position="2883"/>
    </location>
</feature>
<dbReference type="InterPro" id="IPR010071">
    <property type="entry name" value="AA_adenyl_dom"/>
</dbReference>
<comment type="catalytic activity">
    <reaction evidence="16">
        <text>(S)-2-amino-6-oxohexanoate + NAD(+) + H2O = L-2-aminoadipate + NADH + 2 H(+)</text>
        <dbReference type="Rhea" id="RHEA:12308"/>
        <dbReference type="ChEBI" id="CHEBI:15377"/>
        <dbReference type="ChEBI" id="CHEBI:15378"/>
        <dbReference type="ChEBI" id="CHEBI:57540"/>
        <dbReference type="ChEBI" id="CHEBI:57945"/>
        <dbReference type="ChEBI" id="CHEBI:58321"/>
        <dbReference type="ChEBI" id="CHEBI:58672"/>
        <dbReference type="EC" id="1.2.1.31"/>
    </reaction>
</comment>
<dbReference type="InterPro" id="IPR042099">
    <property type="entry name" value="ANL_N_sf"/>
</dbReference>
<dbReference type="SUPFAM" id="SSF47336">
    <property type="entry name" value="ACP-like"/>
    <property type="match status" value="1"/>
</dbReference>
<dbReference type="SUPFAM" id="SSF56801">
    <property type="entry name" value="Acetyl-CoA synthetase-like"/>
    <property type="match status" value="1"/>
</dbReference>
<dbReference type="InterPro" id="IPR006162">
    <property type="entry name" value="Ppantetheine_attach_site"/>
</dbReference>
<dbReference type="GO" id="GO:0031177">
    <property type="term" value="F:phosphopantetheine binding"/>
    <property type="evidence" value="ECO:0007669"/>
    <property type="project" value="InterPro"/>
</dbReference>
<evidence type="ECO:0000256" key="15">
    <source>
        <dbReference type="ARBA" id="ARBA00048260"/>
    </source>
</evidence>
<dbReference type="GO" id="GO:0004043">
    <property type="term" value="F:L-aminoadipate-semialdehyde dehydrogenase [NAD(P)+] activity"/>
    <property type="evidence" value="ECO:0007669"/>
    <property type="project" value="UniProtKB-EC"/>
</dbReference>
<dbReference type="Gene3D" id="3.30.300.30">
    <property type="match status" value="1"/>
</dbReference>
<feature type="region of interest" description="Disordered" evidence="18">
    <location>
        <begin position="2120"/>
        <end position="2436"/>
    </location>
</feature>
<keyword evidence="11" id="KW-0560">Oxidoreductase</keyword>
<feature type="region of interest" description="Disordered" evidence="18">
    <location>
        <begin position="2805"/>
        <end position="2924"/>
    </location>
</feature>
<evidence type="ECO:0000256" key="16">
    <source>
        <dbReference type="ARBA" id="ARBA00048414"/>
    </source>
</evidence>
<dbReference type="InterPro" id="IPR020845">
    <property type="entry name" value="AMP-binding_CS"/>
</dbReference>
<feature type="compositionally biased region" description="Polar residues" evidence="18">
    <location>
        <begin position="2500"/>
        <end position="2532"/>
    </location>
</feature>
<evidence type="ECO:0000256" key="13">
    <source>
        <dbReference type="ARBA" id="ARBA00031335"/>
    </source>
</evidence>
<feature type="compositionally biased region" description="Pro residues" evidence="18">
    <location>
        <begin position="2486"/>
        <end position="2499"/>
    </location>
</feature>
<feature type="compositionally biased region" description="Low complexity" evidence="18">
    <location>
        <begin position="1950"/>
        <end position="1962"/>
    </location>
</feature>
<keyword evidence="7" id="KW-0596">Phosphopantetheine</keyword>
<dbReference type="Pfam" id="PF00501">
    <property type="entry name" value="AMP-binding"/>
    <property type="match status" value="1"/>
</dbReference>
<comment type="catalytic activity">
    <reaction evidence="15">
        <text>(S)-2-amino-6-oxohexanoate + AMP + diphosphate + NADP(+) = L-2-aminoadipate + ATP + NADPH + H(+)</text>
        <dbReference type="Rhea" id="RHEA:46936"/>
        <dbReference type="ChEBI" id="CHEBI:15378"/>
        <dbReference type="ChEBI" id="CHEBI:30616"/>
        <dbReference type="ChEBI" id="CHEBI:33019"/>
        <dbReference type="ChEBI" id="CHEBI:57783"/>
        <dbReference type="ChEBI" id="CHEBI:58321"/>
        <dbReference type="ChEBI" id="CHEBI:58349"/>
        <dbReference type="ChEBI" id="CHEBI:58672"/>
        <dbReference type="ChEBI" id="CHEBI:456215"/>
        <dbReference type="EC" id="1.2.1.95"/>
    </reaction>
</comment>
<feature type="compositionally biased region" description="Polar residues" evidence="18">
    <location>
        <begin position="2888"/>
        <end position="2899"/>
    </location>
</feature>
<dbReference type="PROSITE" id="PS50075">
    <property type="entry name" value="CARRIER"/>
    <property type="match status" value="1"/>
</dbReference>
<feature type="region of interest" description="Disordered" evidence="18">
    <location>
        <begin position="862"/>
        <end position="882"/>
    </location>
</feature>
<feature type="region of interest" description="Disordered" evidence="18">
    <location>
        <begin position="234"/>
        <end position="256"/>
    </location>
</feature>
<evidence type="ECO:0000256" key="17">
    <source>
        <dbReference type="ARBA" id="ARBA00049537"/>
    </source>
</evidence>
<dbReference type="InterPro" id="IPR013120">
    <property type="entry name" value="FAR_NAD-bd"/>
</dbReference>
<dbReference type="PROSITE" id="PS00012">
    <property type="entry name" value="PHOSPHOPANTETHEINE"/>
    <property type="match status" value="1"/>
</dbReference>
<protein>
    <recommendedName>
        <fullName evidence="14">Alpha-aminoadipate reductase</fullName>
        <ecNumber evidence="6">1.2.1.31</ecNumber>
        <ecNumber evidence="5">1.2.1.95</ecNumber>
    </recommendedName>
    <alternativeName>
        <fullName evidence="13">L-aminoadipate-semialdehyde dehydrogenase</fullName>
    </alternativeName>
</protein>
<dbReference type="EC" id="1.2.1.95" evidence="5"/>
<dbReference type="PROSITE" id="PS00455">
    <property type="entry name" value="AMP_BINDING"/>
    <property type="match status" value="1"/>
</dbReference>
<comment type="pathway">
    <text evidence="3">Amino-acid biosynthesis; L-lysine biosynthesis via AAA pathway; L-lysine from L-alpha-aminoadipate (fungal route): step 1/3.</text>
</comment>
<evidence type="ECO:0000256" key="12">
    <source>
        <dbReference type="ARBA" id="ARBA00023154"/>
    </source>
</evidence>
<dbReference type="SMART" id="SM00823">
    <property type="entry name" value="PKS_PP"/>
    <property type="match status" value="1"/>
</dbReference>
<dbReference type="NCBIfam" id="TIGR01733">
    <property type="entry name" value="AA-adenyl-dom"/>
    <property type="match status" value="1"/>
</dbReference>
<dbReference type="OrthoDB" id="329835at2759"/>
<evidence type="ECO:0000259" key="19">
    <source>
        <dbReference type="PROSITE" id="PS50075"/>
    </source>
</evidence>
<dbReference type="Gene3D" id="1.10.1200.10">
    <property type="entry name" value="ACP-like"/>
    <property type="match status" value="1"/>
</dbReference>
<organism evidence="20 21">
    <name type="scientific">Rhodotorula mucilaginosa</name>
    <name type="common">Yeast</name>
    <name type="synonym">Rhodotorula rubra</name>
    <dbReference type="NCBI Taxonomy" id="5537"/>
    <lineage>
        <taxon>Eukaryota</taxon>
        <taxon>Fungi</taxon>
        <taxon>Dikarya</taxon>
        <taxon>Basidiomycota</taxon>
        <taxon>Pucciniomycotina</taxon>
        <taxon>Microbotryomycetes</taxon>
        <taxon>Sporidiobolales</taxon>
        <taxon>Sporidiobolaceae</taxon>
        <taxon>Rhodotorula</taxon>
    </lineage>
</organism>
<dbReference type="SUPFAM" id="SSF52777">
    <property type="entry name" value="CoA-dependent acyltransferases"/>
    <property type="match status" value="1"/>
</dbReference>
<dbReference type="Gene3D" id="3.40.50.12780">
    <property type="entry name" value="N-terminal domain of ligase-like"/>
    <property type="match status" value="1"/>
</dbReference>
<evidence type="ECO:0000256" key="9">
    <source>
        <dbReference type="ARBA" id="ARBA00022605"/>
    </source>
</evidence>
<dbReference type="InterPro" id="IPR020806">
    <property type="entry name" value="PKS_PP-bd"/>
</dbReference>
<reference evidence="20 21" key="1">
    <citation type="submission" date="2020-11" db="EMBL/GenBank/DDBJ databases">
        <title>Kefir isolates.</title>
        <authorList>
            <person name="Marcisauskas S."/>
            <person name="Kim Y."/>
            <person name="Blasche S."/>
        </authorList>
    </citation>
    <scope>NUCLEOTIDE SEQUENCE [LARGE SCALE GENOMIC DNA]</scope>
    <source>
        <strain evidence="20 21">KR</strain>
    </source>
</reference>
<dbReference type="InterPro" id="IPR045851">
    <property type="entry name" value="AMP-bd_C_sf"/>
</dbReference>
<evidence type="ECO:0000256" key="11">
    <source>
        <dbReference type="ARBA" id="ARBA00023002"/>
    </source>
</evidence>
<evidence type="ECO:0000256" key="1">
    <source>
        <dbReference type="ARBA" id="ARBA00001957"/>
    </source>
</evidence>
<evidence type="ECO:0000313" key="20">
    <source>
        <dbReference type="EMBL" id="KAG0663244.1"/>
    </source>
</evidence>
<evidence type="ECO:0000256" key="6">
    <source>
        <dbReference type="ARBA" id="ARBA00013073"/>
    </source>
</evidence>
<dbReference type="InterPro" id="IPR036736">
    <property type="entry name" value="ACP-like_sf"/>
</dbReference>
<evidence type="ECO:0000256" key="10">
    <source>
        <dbReference type="ARBA" id="ARBA00022857"/>
    </source>
</evidence>
<keyword evidence="12" id="KW-0457">Lysine biosynthesis</keyword>
<feature type="compositionally biased region" description="Low complexity" evidence="18">
    <location>
        <begin position="237"/>
        <end position="256"/>
    </location>
</feature>
<feature type="compositionally biased region" description="Acidic residues" evidence="18">
    <location>
        <begin position="865"/>
        <end position="874"/>
    </location>
</feature>
<comment type="caution">
    <text evidence="20">The sequence shown here is derived from an EMBL/GenBank/DDBJ whole genome shotgun (WGS) entry which is preliminary data.</text>
</comment>
<dbReference type="InterPro" id="IPR014397">
    <property type="entry name" value="Lys2"/>
</dbReference>
<keyword evidence="9" id="KW-0028">Amino-acid biosynthesis</keyword>
<feature type="compositionally biased region" description="Pro residues" evidence="18">
    <location>
        <begin position="2126"/>
        <end position="2136"/>
    </location>
</feature>
<feature type="compositionally biased region" description="Low complexity" evidence="18">
    <location>
        <begin position="1054"/>
        <end position="1067"/>
    </location>
</feature>
<dbReference type="PANTHER" id="PTHR44845:SF1">
    <property type="entry name" value="L-2-AMINOADIPATE REDUCTASE"/>
    <property type="match status" value="1"/>
</dbReference>
<dbReference type="InterPro" id="IPR009081">
    <property type="entry name" value="PP-bd_ACP"/>
</dbReference>
<dbReference type="SUPFAM" id="SSF51735">
    <property type="entry name" value="NAD(P)-binding Rossmann-fold domains"/>
    <property type="match status" value="1"/>
</dbReference>
<feature type="region of interest" description="Disordered" evidence="18">
    <location>
        <begin position="2055"/>
        <end position="2091"/>
    </location>
</feature>
<feature type="region of interest" description="Disordered" evidence="18">
    <location>
        <begin position="1950"/>
        <end position="1984"/>
    </location>
</feature>
<feature type="compositionally biased region" description="Polar residues" evidence="18">
    <location>
        <begin position="2236"/>
        <end position="2255"/>
    </location>
</feature>
<dbReference type="Pfam" id="PF00550">
    <property type="entry name" value="PP-binding"/>
    <property type="match status" value="1"/>
</dbReference>
<feature type="compositionally biased region" description="Low complexity" evidence="18">
    <location>
        <begin position="2315"/>
        <end position="2331"/>
    </location>
</feature>
<evidence type="ECO:0000256" key="4">
    <source>
        <dbReference type="ARBA" id="ARBA00006432"/>
    </source>
</evidence>
<dbReference type="InterPro" id="IPR000873">
    <property type="entry name" value="AMP-dep_synth/lig_dom"/>
</dbReference>
<keyword evidence="10" id="KW-0521">NADP</keyword>
<dbReference type="EMBL" id="PUHQ01000021">
    <property type="protein sequence ID" value="KAG0663244.1"/>
    <property type="molecule type" value="Genomic_DNA"/>
</dbReference>
<evidence type="ECO:0000256" key="14">
    <source>
        <dbReference type="ARBA" id="ARBA00032195"/>
    </source>
</evidence>
<evidence type="ECO:0000256" key="7">
    <source>
        <dbReference type="ARBA" id="ARBA00022450"/>
    </source>
</evidence>
<dbReference type="Gene3D" id="3.30.559.30">
    <property type="entry name" value="Nonribosomal peptide synthetase, condensation domain"/>
    <property type="match status" value="1"/>
</dbReference>
<sequence length="2924" mass="315770">MTAQTSATLQRWLTRLADLPQLALPTDYPRPSGENALSMVEARDERQLDQRTGAALLRLALYDEDEGISSDSDSDEDEEPRGIQAALDGKKKQNAREKNRPTAFHILLAAFAVLLHRYTGEADIIIATSSPTSPEPLLLRIKLDPNDSFWSLVKSVQFLEAEAEADKIPFHELLEALPGYGKEAQKEGGIAPPPVFRVRFIDQTEAPDSSFLDSTSLTTDLTVFVSTTPVDAPDYMGSSSGSPSGTATPTTPSSLRTSLAFTPPRISLTLSYNSLIFSQPRIALTVDQLLHLVHHVSSHPQDQIGSISLLTSKQRKILPDPKADLEWCGYRGAITDIFSRNARAFPDRTCIVESLAPEHFGDKNGERSFTYRQIDEASNVLAHHLVQSGVEREEVVTVYSTRGVDLVVAVMGVLKAGATFSVIDPAYPPARQTIYLQVAQPRALVILAAAGKLLPPVRQYVSEKLSIRVEVPALQLTDSGLVLGSASSIDDAASDVFASVHARASEPLNIPLGPDSVGTLSFTSGSTGIPKGVRGRHFSLTHFFPWMKERFNLSEESRFTMLSGIAHDPIQRDIFTPLFLGASLYIPTAEDIGTPGRLAEWMADQAVTVTHLTPAMGQLLSAQATRLIPSLRNAFFVGDILTKRDCTRLQQLAQNCRIINMFGTTETQRAVSYFPIPPLSEDATFLRTRKDIMPAGQGMINVQLLVVNRTDKNQICAVGEVGEIYVRAGGLAEGYLQLPDATREKFVDNWFGRGVERVDTIAQMSEADAPWKPWWHGIRDRMYRTGDLGRYNPDGTVECTGRADDQIKIRGFRIELGEIDTHLSRHPAVRENVTLVRRDKYEEKVLVAYFVPLVGSKELDGLVSGEDEEEEEEQREGNKVSQTEVAKGLRRYGRLIKNIREYLKTKLPSYSVPSVIVPLARMPLNPNGKVDKPALPFPDTVAAAAAAAAKAGSSSSAEKSSTDKLNATQQTIHDIWVKLLPSPPPHIPLDESFFDFGGHSILATRLIFELRKSLAPGLPLGLVFDFPTIRALAQEIDSLRDADLGLARDDKKGGANANGDAAGAGDNEYSEDAEALTKTLRDSYEKPVLTDERKVVFLTGATGFLGAFILRDLLALDRRGGRVAKVICHVRAGSKEKGLQRLRESGEGRGAWEEAWVTDGRLEVVVGDLESEKLGMTADEWTRVAQETDVIVHNGAIVSLLTARFDPEHSFDDALVQQVHWVYPYKQLRAANVLATLAVIELAADTKPKALSFVSTTAAIEKSHYVRLADSIVQAGGKGVPESDSLDAGKTGLKGGYGQSKWVSERLVLEAGRRGLAGSIVRPAYIVGDSTSAVTNTDDFLWRLVKGCIQLGHIPDIHNTINMVPVDHVARITACAALQDPTRSLRVHHVTARPAPRFNRFLAALKLYGYEVETTEYLPWRSLLEQHVLRVQDNALFPLLHFVLDDLPTSTKAAELDDSNTVALLEQFQQPTAVTIDDQQMGRYLAWLIAAGFLEQPPKAGQSGVRPLPQLTLQAGGARAIGRAAAVRSSSPTTARHPLERAHARKNRKATRLGELARPLDPLEDAYAHGEAGFVRRPAPDRPRDAAARAFSRGVLEVHSKTKGLALGDIGIEFGGTEELRSRDHTSTRRLLTTRVDFQGNGLPPSNAVVPNARPVQAGFYPALPGRTRFSFVFDIPAEVPSSCTLGANAIKRYELRAFASSLFEGNVDIRTDKAEVRVVERWADWREGPWQEGLEKRAAEKLAVGGEDLLEIVVNVGRGDHVERPARLFWRGDPDLELEGKGRIEINATVRNLTKRHVTGFKVSLLRRLRILYPEDARPLVEPPVVTDSVTSERYHGSDYDVRGECERDIVLVMQVPKDEAWTVRRGSLFELDLVLRVEAECGFLQKPLAVKVPIWIAHPLSLPNSAHRFAADERARLAPPAPEQHPPSAMVHRVPSMNQILPPVGAGPAASHASFSPAPSVVQNHLPLPGTPLPNTPSTGYAQSSISMASSISSPAMWPPSSPAPYFPPPPAAPAELYDPLAPVWQTSAPPSHPNASYPHYAGIPHSQTMQQVPHYAHHPAEPARSPAPAAYWDGHAQSPHHQQYARQTEYRPEGGVTYATAPVPYLASATPAPGASSFGIPQYTPPLPCPSPIPQRRSPDPPQTPATPPPPPAPRSRTPLRTPPPPSPSAAYRPSPSTSPAPDKMSVASQLCAADAPGLLETIGEDGESQAGTAKSAMLPSGLTDALGAPGPSNASTKAETSSKDNSPGRNSVQDLEELVEAAEQALEQTRAQSPSRNCKAEAEAASEPADKALPALPSQRPSARSIFAHDSSASSERSNSSPAPASPMRTASSSPPKREPGGLAALQARLARSTPPAANASPKMSPRPEASRSPSPTKPLLDPTPNALRNVSALRARSISRASRAQQAVREAEEEDPREVVRRVRARSGLAPISIADLANLAALETNTATLSLSTPEPPSSTSGKSDAEKSPRLAGGLTSPPLSPRRPLPSPPQAPGTTSSIIDAPLTSSISPTPAGSAQVNSSSPAQSPRRPVFRSRSPPVTEAVSSVGSSEEADTEPRKTGEVSSSSSKAEERASPPKKASSPSPWSRTASPWSPRLPHRAATTPDPTPPPPMVQPRSDSVPAVDRAGRKVVNFEEMKELKQEAVQRVTGWLDVGGEGTADLSLDHGQLEPSPRSPATRYVPSNLSGPNARAPSLKAVSSTEFSDRTRSSSRSSARDVSEPTVAQLIAAETRAAMRKSQQDRTGSLSSVTSVQKGLNGYLAALEQDASFERDAQAHKSAKVAKPGKVRSVASIWAERVEEAERTPPLGHRSTKSFSALQAADHETNVAQPLARVDNDVAAVRRRPVSLYSSSAAASDQSSKLPRDGVSTPSSSSAPSRKPVTPSSPATRTFSASPVPASPRKDGARVADLLARYQQQI</sequence>
<feature type="compositionally biased region" description="Low complexity" evidence="18">
    <location>
        <begin position="2533"/>
        <end position="2556"/>
    </location>
</feature>
<dbReference type="Proteomes" id="UP000777482">
    <property type="component" value="Unassembled WGS sequence"/>
</dbReference>
<feature type="region of interest" description="Disordered" evidence="18">
    <location>
        <begin position="2738"/>
        <end position="2757"/>
    </location>
</feature>
<accession>A0A9P6W3Y5</accession>
<feature type="compositionally biased region" description="Low complexity" evidence="18">
    <location>
        <begin position="2852"/>
        <end position="2866"/>
    </location>
</feature>
<feature type="region of interest" description="Disordered" evidence="18">
    <location>
        <begin position="1050"/>
        <end position="1070"/>
    </location>
</feature>
<feature type="compositionally biased region" description="Low complexity" evidence="18">
    <location>
        <begin position="2454"/>
        <end position="2467"/>
    </location>
</feature>
<evidence type="ECO:0000256" key="18">
    <source>
        <dbReference type="SAM" id="MobiDB-lite"/>
    </source>
</evidence>
<dbReference type="Gene3D" id="3.40.50.720">
    <property type="entry name" value="NAD(P)-binding Rossmann-like Domain"/>
    <property type="match status" value="1"/>
</dbReference>
<name>A0A9P6W3Y5_RHOMI</name>
<feature type="domain" description="Carrier" evidence="19">
    <location>
        <begin position="963"/>
        <end position="1040"/>
    </location>
</feature>
<feature type="compositionally biased region" description="Low complexity" evidence="18">
    <location>
        <begin position="2172"/>
        <end position="2185"/>
    </location>
</feature>
<comment type="catalytic activity">
    <reaction evidence="17">
        <text>(S)-2-amino-6-oxohexanoate + NADP(+) + H2O = L-2-aminoadipate + NADPH + 2 H(+)</text>
        <dbReference type="Rhea" id="RHEA:12304"/>
        <dbReference type="ChEBI" id="CHEBI:15377"/>
        <dbReference type="ChEBI" id="CHEBI:15378"/>
        <dbReference type="ChEBI" id="CHEBI:57783"/>
        <dbReference type="ChEBI" id="CHEBI:58321"/>
        <dbReference type="ChEBI" id="CHEBI:58349"/>
        <dbReference type="ChEBI" id="CHEBI:58672"/>
        <dbReference type="EC" id="1.2.1.31"/>
    </reaction>
</comment>
<feature type="compositionally biased region" description="Pro residues" evidence="18">
    <location>
        <begin position="2143"/>
        <end position="2157"/>
    </location>
</feature>
<comment type="similarity">
    <text evidence="4">Belongs to the ATP-dependent AMP-binding enzyme family.</text>
</comment>